<feature type="short sequence motif" description="HXXXXD motif" evidence="9">
    <location>
        <begin position="130"/>
        <end position="135"/>
    </location>
</feature>
<comment type="similarity">
    <text evidence="9">Belongs to the LpxL/LpxM/LpxP family. LpxP subfamily.</text>
</comment>
<evidence type="ECO:0000313" key="10">
    <source>
        <dbReference type="EMBL" id="SFT60963.1"/>
    </source>
</evidence>
<comment type="catalytic activity">
    <reaction evidence="9">
        <text>an alpha-Kdo-(2-&gt;4)-alpha-Kdo-(2-&gt;6)-lipid IVA + a fatty acyl-[ACP] = an acyl-alpha-Kdo-(2-&gt;4)-alpha-Kdo-(2-&gt;6)-lipid IVA + holo-[ACP]</text>
        <dbReference type="Rhea" id="RHEA:74287"/>
        <dbReference type="Rhea" id="RHEA-COMP:9685"/>
        <dbReference type="Rhea" id="RHEA-COMP:14125"/>
        <dbReference type="ChEBI" id="CHEBI:64479"/>
        <dbReference type="ChEBI" id="CHEBI:138651"/>
        <dbReference type="ChEBI" id="CHEBI:176429"/>
        <dbReference type="ChEBI" id="CHEBI:193149"/>
        <dbReference type="EC" id="2.3.1.242"/>
    </reaction>
</comment>
<evidence type="ECO:0000256" key="3">
    <source>
        <dbReference type="ARBA" id="ARBA00022679"/>
    </source>
</evidence>
<keyword evidence="2 9" id="KW-0997">Cell inner membrane</keyword>
<dbReference type="OrthoDB" id="9803456at2"/>
<dbReference type="PANTHER" id="PTHR30606">
    <property type="entry name" value="LIPID A BIOSYNTHESIS LAUROYL ACYLTRANSFERASE"/>
    <property type="match status" value="1"/>
</dbReference>
<dbReference type="HAMAP" id="MF_01942">
    <property type="entry name" value="Lipid_A_LpxL_LpxP"/>
    <property type="match status" value="1"/>
</dbReference>
<comment type="function">
    <text evidence="9">Catalyzes the transfer of an acyl chain from an acyl-[acyl-carrier-protein] (ACP) to Kdo(2)-lipid IV(A) to form Kdo(2)-(acyl)-lipid IV(A).</text>
</comment>
<keyword evidence="8 9" id="KW-0012">Acyltransferase</keyword>
<evidence type="ECO:0000256" key="8">
    <source>
        <dbReference type="ARBA" id="ARBA00023315"/>
    </source>
</evidence>
<dbReference type="NCBIfam" id="TIGR02207">
    <property type="entry name" value="lipid_A_htrB"/>
    <property type="match status" value="1"/>
</dbReference>
<evidence type="ECO:0000256" key="1">
    <source>
        <dbReference type="ARBA" id="ARBA00022475"/>
    </source>
</evidence>
<keyword evidence="4 9" id="KW-0812">Transmembrane</keyword>
<protein>
    <recommendedName>
        <fullName evidence="9">Lipid A biosynthesis acyltransferase</fullName>
        <ecNumber evidence="9">2.3.1.242</ecNumber>
    </recommendedName>
    <alternativeName>
        <fullName evidence="9">Kdo(2)-lipid IV(A) acyltransferase</fullName>
    </alternativeName>
</protein>
<evidence type="ECO:0000256" key="5">
    <source>
        <dbReference type="ARBA" id="ARBA00022985"/>
    </source>
</evidence>
<keyword evidence="3 9" id="KW-0808">Transferase</keyword>
<gene>
    <name evidence="9" type="primary">lpxP</name>
    <name evidence="10" type="ORF">SAMN05192562_1011110</name>
</gene>
<dbReference type="NCBIfam" id="NF005952">
    <property type="entry name" value="PRK08025.1"/>
    <property type="match status" value="1"/>
</dbReference>
<dbReference type="GO" id="GO:0009245">
    <property type="term" value="P:lipid A biosynthetic process"/>
    <property type="evidence" value="ECO:0007669"/>
    <property type="project" value="InterPro"/>
</dbReference>
<evidence type="ECO:0000256" key="7">
    <source>
        <dbReference type="ARBA" id="ARBA00023136"/>
    </source>
</evidence>
<keyword evidence="6 9" id="KW-1133">Transmembrane helix</keyword>
<dbReference type="InterPro" id="IPR030857">
    <property type="entry name" value="Lipid_A_LpxP"/>
</dbReference>
<dbReference type="NCBIfam" id="NF005340">
    <property type="entry name" value="PRK06860.1"/>
    <property type="match status" value="1"/>
</dbReference>
<dbReference type="Proteomes" id="UP000199187">
    <property type="component" value="Unassembled WGS sequence"/>
</dbReference>
<dbReference type="AlphaFoldDB" id="A0A1I6ZE48"/>
<dbReference type="GO" id="GO:0008951">
    <property type="term" value="F:palmitoleoyl [acyl-carrier-protein]-dependent acyltransferase activity"/>
    <property type="evidence" value="ECO:0007669"/>
    <property type="project" value="InterPro"/>
</dbReference>
<dbReference type="GO" id="GO:0009103">
    <property type="term" value="P:lipopolysaccharide biosynthetic process"/>
    <property type="evidence" value="ECO:0007669"/>
    <property type="project" value="UniProtKB-UniRule"/>
</dbReference>
<sequence length="305" mass="35088">MMVSFKLGFLHPRYWVTWIGLALLRLLVQLPYPVLVRLGSGLGHLSRRFLKRRERIARRNLELCFPVMSEALRDALIAKNFMSLGMGLIETGMAWFWSDKRVRRWFDVEGYQNLLAAQANERGVMVVGVHFMSLELGGRVMGLCQPMMATYRPHNNPLMEWVQTRGRMRSNKNMIDRRNLKELVNALKQGEAVWFAPDQDYGRKGSTFAPFFSVKNAATTNGTFVLSRLSGAKMLTVTMVRKTDGSGYSLHIGPALNDYPCMDEFAAASYMNKVIEREILRAPEQYLWIHRRFKTRPLGEPSLYN</sequence>
<dbReference type="HAMAP" id="MF_01943">
    <property type="entry name" value="Lipid_A_LpxP"/>
    <property type="match status" value="1"/>
</dbReference>
<dbReference type="GO" id="GO:0005886">
    <property type="term" value="C:plasma membrane"/>
    <property type="evidence" value="ECO:0007669"/>
    <property type="project" value="UniProtKB-SubCell"/>
</dbReference>
<organism evidence="10 11">
    <name type="scientific">Kosakonia arachidis</name>
    <dbReference type="NCBI Taxonomy" id="551989"/>
    <lineage>
        <taxon>Bacteria</taxon>
        <taxon>Pseudomonadati</taxon>
        <taxon>Pseudomonadota</taxon>
        <taxon>Gammaproteobacteria</taxon>
        <taxon>Enterobacterales</taxon>
        <taxon>Enterobacteriaceae</taxon>
        <taxon>Kosakonia</taxon>
    </lineage>
</organism>
<dbReference type="EMBL" id="FPAU01000001">
    <property type="protein sequence ID" value="SFT60963.1"/>
    <property type="molecule type" value="Genomic_DNA"/>
</dbReference>
<comment type="subcellular location">
    <subcellularLocation>
        <location evidence="9">Cell inner membrane</location>
        <topology evidence="9">Single-pass membrane protein</topology>
    </subcellularLocation>
</comment>
<dbReference type="GO" id="GO:0036104">
    <property type="term" value="P:Kdo2-lipid A biosynthetic process"/>
    <property type="evidence" value="ECO:0007669"/>
    <property type="project" value="UniProtKB-UniRule"/>
</dbReference>
<evidence type="ECO:0000256" key="6">
    <source>
        <dbReference type="ARBA" id="ARBA00022989"/>
    </source>
</evidence>
<keyword evidence="11" id="KW-1185">Reference proteome</keyword>
<dbReference type="InterPro" id="IPR004960">
    <property type="entry name" value="LipA_acyltrans"/>
</dbReference>
<dbReference type="GO" id="GO:0009409">
    <property type="term" value="P:response to cold"/>
    <property type="evidence" value="ECO:0007669"/>
    <property type="project" value="InterPro"/>
</dbReference>
<evidence type="ECO:0000256" key="2">
    <source>
        <dbReference type="ARBA" id="ARBA00022519"/>
    </source>
</evidence>
<keyword evidence="5 9" id="KW-0448">Lipopolysaccharide biosynthesis</keyword>
<dbReference type="EC" id="2.3.1.242" evidence="9"/>
<accession>A0A1I6ZE48</accession>
<dbReference type="CDD" id="cd07984">
    <property type="entry name" value="LPLAT_LABLAT-like"/>
    <property type="match status" value="1"/>
</dbReference>
<dbReference type="PIRSF" id="PIRSF026649">
    <property type="entry name" value="MsbB"/>
    <property type="match status" value="1"/>
</dbReference>
<dbReference type="UniPathway" id="UPA00030"/>
<comment type="pathway">
    <text evidence="9">Bacterial outer membrane biogenesis; lipopolysaccharide biosynthesis.</text>
</comment>
<reference evidence="11" key="1">
    <citation type="submission" date="2016-10" db="EMBL/GenBank/DDBJ databases">
        <authorList>
            <person name="Varghese N."/>
            <person name="Submissions S."/>
        </authorList>
    </citation>
    <scope>NUCLEOTIDE SEQUENCE [LARGE SCALE GENOMIC DNA]</scope>
    <source>
        <strain evidence="11">Ah-143</strain>
    </source>
</reference>
<evidence type="ECO:0000256" key="9">
    <source>
        <dbReference type="HAMAP-Rule" id="MF_01943"/>
    </source>
</evidence>
<dbReference type="PANTHER" id="PTHR30606:SF7">
    <property type="entry name" value="LIPID A BIOSYNTHESIS PALMITOLEOYLTRANSFERASE"/>
    <property type="match status" value="1"/>
</dbReference>
<keyword evidence="1 9" id="KW-1003">Cell membrane</keyword>
<evidence type="ECO:0000256" key="4">
    <source>
        <dbReference type="ARBA" id="ARBA00022692"/>
    </source>
</evidence>
<proteinExistence type="inferred from homology"/>
<keyword evidence="7 9" id="KW-0472">Membrane</keyword>
<name>A0A1I6ZE48_9ENTR</name>
<dbReference type="RefSeq" id="WP_090119890.1">
    <property type="nucleotide sequence ID" value="NZ_CP045300.1"/>
</dbReference>
<evidence type="ECO:0000313" key="11">
    <source>
        <dbReference type="Proteomes" id="UP000199187"/>
    </source>
</evidence>
<dbReference type="Pfam" id="PF03279">
    <property type="entry name" value="Lip_A_acyltrans"/>
    <property type="match status" value="1"/>
</dbReference>
<dbReference type="InterPro" id="IPR011920">
    <property type="entry name" value="Lipid_A_LpxL_LpxP"/>
</dbReference>